<accession>A0ABZ1IBF4</accession>
<dbReference type="CDD" id="cd06261">
    <property type="entry name" value="TM_PBP2"/>
    <property type="match status" value="1"/>
</dbReference>
<evidence type="ECO:0000256" key="6">
    <source>
        <dbReference type="ARBA" id="ARBA00022970"/>
    </source>
</evidence>
<dbReference type="InterPro" id="IPR043429">
    <property type="entry name" value="ArtM/GltK/GlnP/TcyL/YhdX-like"/>
</dbReference>
<keyword evidence="7 9" id="KW-1133">Transmembrane helix</keyword>
<evidence type="ECO:0000256" key="5">
    <source>
        <dbReference type="ARBA" id="ARBA00022692"/>
    </source>
</evidence>
<gene>
    <name evidence="12" type="ORF">VSH64_06405</name>
</gene>
<dbReference type="InterPro" id="IPR010065">
    <property type="entry name" value="AA_ABC_transptr_permease_3TM"/>
</dbReference>
<evidence type="ECO:0000313" key="13">
    <source>
        <dbReference type="Proteomes" id="UP001330812"/>
    </source>
</evidence>
<comment type="similarity">
    <text evidence="2">Belongs to the binding-protein-dependent transport system permease family. HisMQ subfamily.</text>
</comment>
<reference evidence="12 13" key="1">
    <citation type="journal article" date="2015" name="Int. J. Syst. Evol. Microbiol.">
        <title>Amycolatopsis rhabdoformis sp. nov., an actinomycete isolated from a tropical forest soil.</title>
        <authorList>
            <person name="Souza W.R."/>
            <person name="Silva R.E."/>
            <person name="Goodfellow M."/>
            <person name="Busarakam K."/>
            <person name="Figueiro F.S."/>
            <person name="Ferreira D."/>
            <person name="Rodrigues-Filho E."/>
            <person name="Moraes L.A.B."/>
            <person name="Zucchi T.D."/>
        </authorList>
    </citation>
    <scope>NUCLEOTIDE SEQUENCE [LARGE SCALE GENOMIC DNA]</scope>
    <source>
        <strain evidence="12 13">NCIMB 14900</strain>
    </source>
</reference>
<dbReference type="PANTHER" id="PTHR30614:SF20">
    <property type="entry name" value="GLUTAMINE TRANSPORT SYSTEM PERMEASE PROTEIN GLNP"/>
    <property type="match status" value="1"/>
</dbReference>
<evidence type="ECO:0000256" key="8">
    <source>
        <dbReference type="ARBA" id="ARBA00023136"/>
    </source>
</evidence>
<dbReference type="InterPro" id="IPR000515">
    <property type="entry name" value="MetI-like"/>
</dbReference>
<dbReference type="InterPro" id="IPR035906">
    <property type="entry name" value="MetI-like_sf"/>
</dbReference>
<evidence type="ECO:0000313" key="12">
    <source>
        <dbReference type="EMBL" id="WSE31737.1"/>
    </source>
</evidence>
<dbReference type="EMBL" id="CP142149">
    <property type="protein sequence ID" value="WSE31737.1"/>
    <property type="molecule type" value="Genomic_DNA"/>
</dbReference>
<keyword evidence="5 9" id="KW-0812">Transmembrane</keyword>
<dbReference type="NCBIfam" id="TIGR01726">
    <property type="entry name" value="HEQRo_perm_3TM"/>
    <property type="match status" value="1"/>
</dbReference>
<dbReference type="SUPFAM" id="SSF161098">
    <property type="entry name" value="MetI-like"/>
    <property type="match status" value="1"/>
</dbReference>
<evidence type="ECO:0000256" key="3">
    <source>
        <dbReference type="ARBA" id="ARBA00022448"/>
    </source>
</evidence>
<evidence type="ECO:0000256" key="7">
    <source>
        <dbReference type="ARBA" id="ARBA00022989"/>
    </source>
</evidence>
<evidence type="ECO:0000256" key="1">
    <source>
        <dbReference type="ARBA" id="ARBA00004651"/>
    </source>
</evidence>
<sequence>MGDFLHSFFDIHQILAVLPSLLGEGLRNTLIIASLALVLGLVVGLLLALLLISPRWWLRLPARVYVDVFRGLPAIVTVSLIGIGLPSAGVRLFGQSPMGYAILAVGLINAAYIAEIFRSGIQSVPAGQTEAGRSLGMSHLSTQLLVVVPQGIRNVLPALANQFIVAVKESSLVYLLGLAVGERELYFIAQQAQSISYNSSSFVAAGLVYIVFTVPLTHLVNWFDKRLREGRRPTGGGGGDATAAPPPLVPVGATGFEAGA</sequence>
<keyword evidence="4" id="KW-1003">Cell membrane</keyword>
<keyword evidence="13" id="KW-1185">Reference proteome</keyword>
<comment type="subcellular location">
    <subcellularLocation>
        <location evidence="1 9">Cell membrane</location>
        <topology evidence="1 9">Multi-pass membrane protein</topology>
    </subcellularLocation>
</comment>
<dbReference type="Gene3D" id="1.10.3720.10">
    <property type="entry name" value="MetI-like"/>
    <property type="match status" value="1"/>
</dbReference>
<dbReference type="PROSITE" id="PS50928">
    <property type="entry name" value="ABC_TM1"/>
    <property type="match status" value="1"/>
</dbReference>
<evidence type="ECO:0000259" key="11">
    <source>
        <dbReference type="PROSITE" id="PS50928"/>
    </source>
</evidence>
<feature type="region of interest" description="Disordered" evidence="10">
    <location>
        <begin position="231"/>
        <end position="260"/>
    </location>
</feature>
<protein>
    <submittedName>
        <fullName evidence="12">Amino acid ABC transporter permease</fullName>
    </submittedName>
</protein>
<dbReference type="Proteomes" id="UP001330812">
    <property type="component" value="Chromosome"/>
</dbReference>
<feature type="transmembrane region" description="Helical" evidence="9">
    <location>
        <begin position="201"/>
        <end position="223"/>
    </location>
</feature>
<keyword evidence="3 9" id="KW-0813">Transport</keyword>
<evidence type="ECO:0000256" key="10">
    <source>
        <dbReference type="SAM" id="MobiDB-lite"/>
    </source>
</evidence>
<keyword evidence="8 9" id="KW-0472">Membrane</keyword>
<dbReference type="Pfam" id="PF00528">
    <property type="entry name" value="BPD_transp_1"/>
    <property type="match status" value="1"/>
</dbReference>
<dbReference type="RefSeq" id="WP_326834544.1">
    <property type="nucleotide sequence ID" value="NZ_CP142149.1"/>
</dbReference>
<evidence type="ECO:0000256" key="9">
    <source>
        <dbReference type="RuleBase" id="RU363032"/>
    </source>
</evidence>
<proteinExistence type="inferred from homology"/>
<evidence type="ECO:0000256" key="4">
    <source>
        <dbReference type="ARBA" id="ARBA00022475"/>
    </source>
</evidence>
<feature type="transmembrane region" description="Helical" evidence="9">
    <location>
        <begin position="30"/>
        <end position="52"/>
    </location>
</feature>
<feature type="transmembrane region" description="Helical" evidence="9">
    <location>
        <begin position="64"/>
        <end position="85"/>
    </location>
</feature>
<dbReference type="PANTHER" id="PTHR30614">
    <property type="entry name" value="MEMBRANE COMPONENT OF AMINO ACID ABC TRANSPORTER"/>
    <property type="match status" value="1"/>
</dbReference>
<evidence type="ECO:0000256" key="2">
    <source>
        <dbReference type="ARBA" id="ARBA00010072"/>
    </source>
</evidence>
<organism evidence="12 13">
    <name type="scientific">Amycolatopsis rhabdoformis</name>
    <dbReference type="NCBI Taxonomy" id="1448059"/>
    <lineage>
        <taxon>Bacteria</taxon>
        <taxon>Bacillati</taxon>
        <taxon>Actinomycetota</taxon>
        <taxon>Actinomycetes</taxon>
        <taxon>Pseudonocardiales</taxon>
        <taxon>Pseudonocardiaceae</taxon>
        <taxon>Amycolatopsis</taxon>
    </lineage>
</organism>
<name>A0ABZ1IBF4_9PSEU</name>
<keyword evidence="6" id="KW-0029">Amino-acid transport</keyword>
<feature type="domain" description="ABC transmembrane type-1" evidence="11">
    <location>
        <begin position="26"/>
        <end position="220"/>
    </location>
</feature>